<dbReference type="Proteomes" id="UP000042958">
    <property type="component" value="Unassembled WGS sequence"/>
</dbReference>
<protein>
    <submittedName>
        <fullName evidence="2">Uncharacterized protein</fullName>
    </submittedName>
</protein>
<feature type="compositionally biased region" description="Basic residues" evidence="1">
    <location>
        <begin position="204"/>
        <end position="213"/>
    </location>
</feature>
<keyword evidence="3" id="KW-1185">Reference proteome</keyword>
<evidence type="ECO:0000313" key="3">
    <source>
        <dbReference type="Proteomes" id="UP000042958"/>
    </source>
</evidence>
<name>A0A0F7U2H6_PENBI</name>
<dbReference type="EMBL" id="CDHK01000012">
    <property type="protein sequence ID" value="CEJ61895.1"/>
    <property type="molecule type" value="Genomic_DNA"/>
</dbReference>
<feature type="compositionally biased region" description="Polar residues" evidence="1">
    <location>
        <begin position="181"/>
        <end position="195"/>
    </location>
</feature>
<feature type="region of interest" description="Disordered" evidence="1">
    <location>
        <begin position="155"/>
        <end position="229"/>
    </location>
</feature>
<evidence type="ECO:0000256" key="1">
    <source>
        <dbReference type="SAM" id="MobiDB-lite"/>
    </source>
</evidence>
<reference evidence="3" key="1">
    <citation type="journal article" date="2015" name="Genome Announc.">
        <title>Draft genome sequence of the fungus Penicillium brasilianum MG11.</title>
        <authorList>
            <person name="Horn F."/>
            <person name="Linde J."/>
            <person name="Mattern D.J."/>
            <person name="Walther G."/>
            <person name="Guthke R."/>
            <person name="Brakhage A.A."/>
            <person name="Valiante V."/>
        </authorList>
    </citation>
    <scope>NUCLEOTIDE SEQUENCE [LARGE SCALE GENOMIC DNA]</scope>
    <source>
        <strain evidence="3">MG11</strain>
    </source>
</reference>
<evidence type="ECO:0000313" key="2">
    <source>
        <dbReference type="EMBL" id="CEJ61895.1"/>
    </source>
</evidence>
<dbReference type="AlphaFoldDB" id="A0A0F7U2H6"/>
<organism evidence="2 3">
    <name type="scientific">Penicillium brasilianum</name>
    <dbReference type="NCBI Taxonomy" id="104259"/>
    <lineage>
        <taxon>Eukaryota</taxon>
        <taxon>Fungi</taxon>
        <taxon>Dikarya</taxon>
        <taxon>Ascomycota</taxon>
        <taxon>Pezizomycotina</taxon>
        <taxon>Eurotiomycetes</taxon>
        <taxon>Eurotiomycetidae</taxon>
        <taxon>Eurotiales</taxon>
        <taxon>Aspergillaceae</taxon>
        <taxon>Penicillium</taxon>
    </lineage>
</organism>
<sequence>MASWFQSRTIDNHLEAHTPQPDYELDQEWQWPFWKFGYDDPNVLFTTLHAEFNSVKCAIQDPHGWHHDVCDIANIAKDKNEFLTLLKTRQNERFEEIQVAWEKTKALLSGELSHWNAAPDETLLWALFLRLARNFSYDSLVGYFGSYVTNDQPMNPPPLSRLAENRPAKQQQPKKWPGRNTAKSSRITKRSQAASLSICEQHKGRGGLRRSSRLRQQQQQQQKREYSKE</sequence>
<gene>
    <name evidence="2" type="ORF">PMG11_10411</name>
</gene>
<proteinExistence type="predicted"/>
<dbReference type="OrthoDB" id="4366798at2759"/>
<accession>A0A0F7U2H6</accession>